<evidence type="ECO:0000256" key="5">
    <source>
        <dbReference type="ARBA" id="ARBA00022691"/>
    </source>
</evidence>
<dbReference type="PIRSF" id="PIRSF003078">
    <property type="entry name" value="GidB"/>
    <property type="match status" value="1"/>
</dbReference>
<dbReference type="Pfam" id="PF02527">
    <property type="entry name" value="GidB"/>
    <property type="match status" value="1"/>
</dbReference>
<dbReference type="GO" id="GO:0070043">
    <property type="term" value="F:rRNA (guanine-N7-)-methyltransferase activity"/>
    <property type="evidence" value="ECO:0007669"/>
    <property type="project" value="UniProtKB-UniRule"/>
</dbReference>
<comment type="caution">
    <text evidence="7">The sequence shown here is derived from an EMBL/GenBank/DDBJ whole genome shotgun (WGS) entry which is preliminary data.</text>
</comment>
<dbReference type="GO" id="GO:0005829">
    <property type="term" value="C:cytosol"/>
    <property type="evidence" value="ECO:0007669"/>
    <property type="project" value="TreeGrafter"/>
</dbReference>
<keyword evidence="8" id="KW-1185">Reference proteome</keyword>
<dbReference type="SUPFAM" id="SSF53335">
    <property type="entry name" value="S-adenosyl-L-methionine-dependent methyltransferases"/>
    <property type="match status" value="1"/>
</dbReference>
<feature type="binding site" evidence="6">
    <location>
        <position position="142"/>
    </location>
    <ligand>
        <name>S-adenosyl-L-methionine</name>
        <dbReference type="ChEBI" id="CHEBI:59789"/>
    </ligand>
</feature>
<comment type="caution">
    <text evidence="6">Lacks conserved residue(s) required for the propagation of feature annotation.</text>
</comment>
<evidence type="ECO:0000256" key="6">
    <source>
        <dbReference type="HAMAP-Rule" id="MF_00074"/>
    </source>
</evidence>
<dbReference type="AlphaFoldDB" id="A0A3D9FH18"/>
<keyword evidence="5 6" id="KW-0949">S-adenosyl-L-methionine</keyword>
<comment type="catalytic activity">
    <reaction evidence="6">
        <text>guanosine(527) in 16S rRNA + S-adenosyl-L-methionine = N(7)-methylguanosine(527) in 16S rRNA + S-adenosyl-L-homocysteine</text>
        <dbReference type="Rhea" id="RHEA:42732"/>
        <dbReference type="Rhea" id="RHEA-COMP:10209"/>
        <dbReference type="Rhea" id="RHEA-COMP:10210"/>
        <dbReference type="ChEBI" id="CHEBI:57856"/>
        <dbReference type="ChEBI" id="CHEBI:59789"/>
        <dbReference type="ChEBI" id="CHEBI:74269"/>
        <dbReference type="ChEBI" id="CHEBI:74480"/>
        <dbReference type="EC" id="2.1.1.170"/>
    </reaction>
</comment>
<dbReference type="InterPro" id="IPR003682">
    <property type="entry name" value="rRNA_ssu_MeTfrase_G"/>
</dbReference>
<comment type="similarity">
    <text evidence="6">Belongs to the methyltransferase superfamily. RNA methyltransferase RsmG family.</text>
</comment>
<dbReference type="InterPro" id="IPR029063">
    <property type="entry name" value="SAM-dependent_MTases_sf"/>
</dbReference>
<evidence type="ECO:0000313" key="7">
    <source>
        <dbReference type="EMBL" id="RED17085.1"/>
    </source>
</evidence>
<comment type="subcellular location">
    <subcellularLocation>
        <location evidence="6">Cytoplasm</location>
    </subcellularLocation>
</comment>
<feature type="binding site" evidence="6">
    <location>
        <position position="77"/>
    </location>
    <ligand>
        <name>S-adenosyl-L-methionine</name>
        <dbReference type="ChEBI" id="CHEBI:59789"/>
    </ligand>
</feature>
<keyword evidence="3 6" id="KW-0489">Methyltransferase</keyword>
<dbReference type="Gene3D" id="3.40.50.150">
    <property type="entry name" value="Vaccinia Virus protein VP39"/>
    <property type="match status" value="1"/>
</dbReference>
<dbReference type="EMBL" id="QRDP01000004">
    <property type="protein sequence ID" value="RED17085.1"/>
    <property type="molecule type" value="Genomic_DNA"/>
</dbReference>
<feature type="binding site" evidence="6">
    <location>
        <position position="82"/>
    </location>
    <ligand>
        <name>S-adenosyl-L-methionine</name>
        <dbReference type="ChEBI" id="CHEBI:59789"/>
    </ligand>
</feature>
<evidence type="ECO:0000313" key="8">
    <source>
        <dbReference type="Proteomes" id="UP000256310"/>
    </source>
</evidence>
<comment type="function">
    <text evidence="6">Specifically methylates the N7 position of guanine in position 527 of 16S rRNA.</text>
</comment>
<organism evidence="7 8">
    <name type="scientific">Parasphingopyxis lamellibrachiae</name>
    <dbReference type="NCBI Taxonomy" id="680125"/>
    <lineage>
        <taxon>Bacteria</taxon>
        <taxon>Pseudomonadati</taxon>
        <taxon>Pseudomonadota</taxon>
        <taxon>Alphaproteobacteria</taxon>
        <taxon>Sphingomonadales</taxon>
        <taxon>Sphingomonadaceae</taxon>
        <taxon>Parasphingopyxis</taxon>
    </lineage>
</organism>
<dbReference type="PANTHER" id="PTHR31760">
    <property type="entry name" value="S-ADENOSYL-L-METHIONINE-DEPENDENT METHYLTRANSFERASES SUPERFAMILY PROTEIN"/>
    <property type="match status" value="1"/>
</dbReference>
<dbReference type="PANTHER" id="PTHR31760:SF0">
    <property type="entry name" value="S-ADENOSYL-L-METHIONINE-DEPENDENT METHYLTRANSFERASES SUPERFAMILY PROTEIN"/>
    <property type="match status" value="1"/>
</dbReference>
<dbReference type="NCBIfam" id="TIGR00138">
    <property type="entry name" value="rsmG_gidB"/>
    <property type="match status" value="1"/>
</dbReference>
<evidence type="ECO:0000256" key="2">
    <source>
        <dbReference type="ARBA" id="ARBA00022552"/>
    </source>
</evidence>
<gene>
    <name evidence="6" type="primary">rsmG</name>
    <name evidence="7" type="ORF">DFR46_2120</name>
</gene>
<accession>A0A3D9FH18</accession>
<evidence type="ECO:0000256" key="4">
    <source>
        <dbReference type="ARBA" id="ARBA00022679"/>
    </source>
</evidence>
<name>A0A3D9FH18_9SPHN</name>
<dbReference type="HAMAP" id="MF_00074">
    <property type="entry name" value="16SrRNA_methyltr_G"/>
    <property type="match status" value="1"/>
</dbReference>
<proteinExistence type="inferred from homology"/>
<sequence length="212" mass="23739">MEEAAVKTWLVEELDVSRETLERLEKFSALLLEEATRQNLISRSTIDSFWDRHIRDSAQLLSLATPAARGGRWIDLGSGPGLPGMVLAIIGAMDMTLVEVRSRRVEFLQRAHEQLGLGERVHIEGRKVERVEAGVFDVIAARAFTALPKLFSLAHRFAGTEAQWLLPKGKSAQEELAEARRTWQGDFALHASLTNDEAFIIDARNVRPRRGS</sequence>
<dbReference type="EC" id="2.1.1.170" evidence="6"/>
<evidence type="ECO:0000256" key="3">
    <source>
        <dbReference type="ARBA" id="ARBA00022603"/>
    </source>
</evidence>
<keyword evidence="2 6" id="KW-0698">rRNA processing</keyword>
<feature type="binding site" evidence="6">
    <location>
        <begin position="128"/>
        <end position="129"/>
    </location>
    <ligand>
        <name>S-adenosyl-L-methionine</name>
        <dbReference type="ChEBI" id="CHEBI:59789"/>
    </ligand>
</feature>
<reference evidence="7 8" key="1">
    <citation type="submission" date="2018-07" db="EMBL/GenBank/DDBJ databases">
        <title>Genomic Encyclopedia of Type Strains, Phase IV (KMG-IV): sequencing the most valuable type-strain genomes for metagenomic binning, comparative biology and taxonomic classification.</title>
        <authorList>
            <person name="Goeker M."/>
        </authorList>
    </citation>
    <scope>NUCLEOTIDE SEQUENCE [LARGE SCALE GENOMIC DNA]</scope>
    <source>
        <strain evidence="7 8">DSM 26725</strain>
    </source>
</reference>
<protein>
    <recommendedName>
        <fullName evidence="6">Ribosomal RNA small subunit methyltransferase G</fullName>
        <ecNumber evidence="6">2.1.1.170</ecNumber>
    </recommendedName>
    <alternativeName>
        <fullName evidence="6">16S rRNA 7-methylguanosine methyltransferase</fullName>
        <shortName evidence="6">16S rRNA m7G methyltransferase</shortName>
    </alternativeName>
</protein>
<evidence type="ECO:0000256" key="1">
    <source>
        <dbReference type="ARBA" id="ARBA00022490"/>
    </source>
</evidence>
<keyword evidence="1 6" id="KW-0963">Cytoplasm</keyword>
<dbReference type="OrthoDB" id="9808773at2"/>
<keyword evidence="4 6" id="KW-0808">Transferase</keyword>
<dbReference type="Proteomes" id="UP000256310">
    <property type="component" value="Unassembled WGS sequence"/>
</dbReference>
<dbReference type="CDD" id="cd02440">
    <property type="entry name" value="AdoMet_MTases"/>
    <property type="match status" value="1"/>
</dbReference>